<proteinExistence type="predicted"/>
<dbReference type="InterPro" id="IPR029063">
    <property type="entry name" value="SAM-dependent_MTases_sf"/>
</dbReference>
<keyword evidence="3" id="KW-1185">Reference proteome</keyword>
<dbReference type="Proteomes" id="UP000236959">
    <property type="component" value="Unassembled WGS sequence"/>
</dbReference>
<dbReference type="EMBL" id="PPCN01000002">
    <property type="protein sequence ID" value="POF32786.1"/>
    <property type="molecule type" value="Genomic_DNA"/>
</dbReference>
<dbReference type="RefSeq" id="WP_103221775.1">
    <property type="nucleotide sequence ID" value="NZ_PPCN01000002.1"/>
</dbReference>
<dbReference type="InterPro" id="IPR013216">
    <property type="entry name" value="Methyltransf_11"/>
</dbReference>
<dbReference type="Pfam" id="PF08241">
    <property type="entry name" value="Methyltransf_11"/>
    <property type="match status" value="1"/>
</dbReference>
<dbReference type="OrthoDB" id="9800231at2"/>
<feature type="domain" description="Methyltransferase type 11" evidence="1">
    <location>
        <begin position="47"/>
        <end position="130"/>
    </location>
</feature>
<comment type="caution">
    <text evidence="2">The sequence shown here is derived from an EMBL/GenBank/DDBJ whole genome shotgun (WGS) entry which is preliminary data.</text>
</comment>
<dbReference type="AlphaFoldDB" id="A0A2S3UYM1"/>
<dbReference type="Gene3D" id="3.40.50.150">
    <property type="entry name" value="Vaccinia Virus protein VP39"/>
    <property type="match status" value="1"/>
</dbReference>
<evidence type="ECO:0000313" key="2">
    <source>
        <dbReference type="EMBL" id="POF32786.1"/>
    </source>
</evidence>
<dbReference type="CDD" id="cd02440">
    <property type="entry name" value="AdoMet_MTases"/>
    <property type="match status" value="1"/>
</dbReference>
<name>A0A2S3UYM1_9HYPH</name>
<keyword evidence="2" id="KW-0808">Transferase</keyword>
<keyword evidence="2" id="KW-0489">Methyltransferase</keyword>
<gene>
    <name evidence="2" type="ORF">CLV41_102191</name>
</gene>
<dbReference type="GO" id="GO:0032259">
    <property type="term" value="P:methylation"/>
    <property type="evidence" value="ECO:0007669"/>
    <property type="project" value="UniProtKB-KW"/>
</dbReference>
<reference evidence="2 3" key="1">
    <citation type="submission" date="2018-01" db="EMBL/GenBank/DDBJ databases">
        <title>Genomic Encyclopedia of Archaeal and Bacterial Type Strains, Phase II (KMG-II): from individual species to whole genera.</title>
        <authorList>
            <person name="Goeker M."/>
        </authorList>
    </citation>
    <scope>NUCLEOTIDE SEQUENCE [LARGE SCALE GENOMIC DNA]</scope>
    <source>
        <strain evidence="2 3">DSM 17023</strain>
    </source>
</reference>
<dbReference type="GO" id="GO:0008757">
    <property type="term" value="F:S-adenosylmethionine-dependent methyltransferase activity"/>
    <property type="evidence" value="ECO:0007669"/>
    <property type="project" value="InterPro"/>
</dbReference>
<accession>A0A2S3UYM1</accession>
<evidence type="ECO:0000313" key="3">
    <source>
        <dbReference type="Proteomes" id="UP000236959"/>
    </source>
</evidence>
<sequence length="270" mass="30120">MYLDVVHLRAFYDLPLGRLLRGLIGTPIRKMWPDLKGQSLLGIGYAGPFMRPYLDKAERVIAAMPAPQGAVPWPREKNSSACTLVEDDALPFPDAYFDRIMLVHALDHCADPAALLREAWRVLAPGGRLIAVVPNRRGLWAQSELSPFGYARPYSGSQLKELLKTCQFNVLEDREALFMPPSRARFILRAARTWEGIGRRMWPAFGGILIMEAEKLVFKSLPADGKKSRLRVLRPVFLPEGVATGLKPVRAVQPSIGTKQHIGSQVITDK</sequence>
<organism evidence="2 3">
    <name type="scientific">Roseibium marinum</name>
    <dbReference type="NCBI Taxonomy" id="281252"/>
    <lineage>
        <taxon>Bacteria</taxon>
        <taxon>Pseudomonadati</taxon>
        <taxon>Pseudomonadota</taxon>
        <taxon>Alphaproteobacteria</taxon>
        <taxon>Hyphomicrobiales</taxon>
        <taxon>Stappiaceae</taxon>
        <taxon>Roseibium</taxon>
    </lineage>
</organism>
<protein>
    <submittedName>
        <fullName evidence="2">Methyltransferase family protein</fullName>
    </submittedName>
</protein>
<dbReference type="SUPFAM" id="SSF53335">
    <property type="entry name" value="S-adenosyl-L-methionine-dependent methyltransferases"/>
    <property type="match status" value="1"/>
</dbReference>
<evidence type="ECO:0000259" key="1">
    <source>
        <dbReference type="Pfam" id="PF08241"/>
    </source>
</evidence>